<dbReference type="InterPro" id="IPR004574">
    <property type="entry name" value="Alkb"/>
</dbReference>
<evidence type="ECO:0000259" key="6">
    <source>
        <dbReference type="PROSITE" id="PS51471"/>
    </source>
</evidence>
<dbReference type="GO" id="GO:0035516">
    <property type="term" value="F:broad specificity oxidative DNA demethylase activity"/>
    <property type="evidence" value="ECO:0007669"/>
    <property type="project" value="TreeGrafter"/>
</dbReference>
<keyword evidence="4 5" id="KW-0408">Iron</keyword>
<keyword evidence="1 5" id="KW-0479">Metal-binding</keyword>
<organism evidence="7 8">
    <name type="scientific">Diploptera punctata</name>
    <name type="common">Pacific beetle cockroach</name>
    <dbReference type="NCBI Taxonomy" id="6984"/>
    <lineage>
        <taxon>Eukaryota</taxon>
        <taxon>Metazoa</taxon>
        <taxon>Ecdysozoa</taxon>
        <taxon>Arthropoda</taxon>
        <taxon>Hexapoda</taxon>
        <taxon>Insecta</taxon>
        <taxon>Pterygota</taxon>
        <taxon>Neoptera</taxon>
        <taxon>Polyneoptera</taxon>
        <taxon>Dictyoptera</taxon>
        <taxon>Blattodea</taxon>
        <taxon>Blaberoidea</taxon>
        <taxon>Blaberidae</taxon>
        <taxon>Diplopterinae</taxon>
        <taxon>Diploptera</taxon>
    </lineage>
</organism>
<dbReference type="PANTHER" id="PTHR16557:SF2">
    <property type="entry name" value="NUCLEIC ACID DIOXYGENASE ALKBH1"/>
    <property type="match status" value="1"/>
</dbReference>
<accession>A0AAD7ZZG4</accession>
<dbReference type="Pfam" id="PF13532">
    <property type="entry name" value="2OG-FeII_Oxy_2"/>
    <property type="match status" value="1"/>
</dbReference>
<dbReference type="Gene3D" id="2.60.120.590">
    <property type="entry name" value="Alpha-ketoglutarate-dependent dioxygenase AlkB-like"/>
    <property type="match status" value="1"/>
</dbReference>
<feature type="binding site" evidence="5">
    <location>
        <position position="197"/>
    </location>
    <ligand>
        <name>Fe cation</name>
        <dbReference type="ChEBI" id="CHEBI:24875"/>
        <note>catalytic</note>
    </ligand>
</feature>
<keyword evidence="3" id="KW-0560">Oxidoreductase</keyword>
<dbReference type="GO" id="GO:0035515">
    <property type="term" value="F:oxidative RNA demethylase activity"/>
    <property type="evidence" value="ECO:0007669"/>
    <property type="project" value="TreeGrafter"/>
</dbReference>
<dbReference type="SUPFAM" id="SSF51197">
    <property type="entry name" value="Clavaminate synthase-like"/>
    <property type="match status" value="1"/>
</dbReference>
<reference evidence="7" key="2">
    <citation type="submission" date="2023-05" db="EMBL/GenBank/DDBJ databases">
        <authorList>
            <person name="Fouks B."/>
        </authorList>
    </citation>
    <scope>NUCLEOTIDE SEQUENCE</scope>
    <source>
        <strain evidence="7">Stay&amp;Tobe</strain>
        <tissue evidence="7">Testes</tissue>
    </source>
</reference>
<dbReference type="EMBL" id="JASPKZ010004921">
    <property type="protein sequence ID" value="KAJ9589644.1"/>
    <property type="molecule type" value="Genomic_DNA"/>
</dbReference>
<sequence>MFKSDFKYYKRKSPAPDLSLIVDFKNVSSESDTDVLKIIALNKDKENKFGLRPCHEWQVHHVPKRKGLLFIPNPFTRMGQQYWIKRCVRDFTRKPNRINLDAHGDLREDEDWWDICSRLKGTERCRTLLHKLRWATLGYHHNWDTKEYSEDLQSPFPEDLAQLCQFVSKTIGLGDFTAEAAIVNFYHMDSTLSGHTDHSEPDKEAPLFSFSFGQSAIFLLGGQTLEEKPTAMLIRSGDIVVMTAESRLCYHGVPRILPADETPWTGNNDKDWEPFESYMESSRINMNVRQVLPAGYKHL</sequence>
<dbReference type="InterPro" id="IPR027450">
    <property type="entry name" value="AlkB-like"/>
</dbReference>
<keyword evidence="2" id="KW-0223">Dioxygenase</keyword>
<proteinExistence type="predicted"/>
<evidence type="ECO:0000256" key="1">
    <source>
        <dbReference type="ARBA" id="ARBA00022723"/>
    </source>
</evidence>
<evidence type="ECO:0000256" key="4">
    <source>
        <dbReference type="ARBA" id="ARBA00023004"/>
    </source>
</evidence>
<dbReference type="PROSITE" id="PS51471">
    <property type="entry name" value="FE2OG_OXY"/>
    <property type="match status" value="1"/>
</dbReference>
<dbReference type="GO" id="GO:0008198">
    <property type="term" value="F:ferrous iron binding"/>
    <property type="evidence" value="ECO:0007669"/>
    <property type="project" value="TreeGrafter"/>
</dbReference>
<evidence type="ECO:0000256" key="3">
    <source>
        <dbReference type="ARBA" id="ARBA00023002"/>
    </source>
</evidence>
<evidence type="ECO:0000256" key="5">
    <source>
        <dbReference type="PIRSR" id="PIRSR604574-2"/>
    </source>
</evidence>
<dbReference type="InterPro" id="IPR005123">
    <property type="entry name" value="Oxoglu/Fe-dep_dioxygenase_dom"/>
</dbReference>
<dbReference type="GO" id="GO:0005634">
    <property type="term" value="C:nucleus"/>
    <property type="evidence" value="ECO:0007669"/>
    <property type="project" value="TreeGrafter"/>
</dbReference>
<feature type="binding site" evidence="5">
    <location>
        <position position="195"/>
    </location>
    <ligand>
        <name>Fe cation</name>
        <dbReference type="ChEBI" id="CHEBI:24875"/>
        <note>catalytic</note>
    </ligand>
</feature>
<feature type="binding site" evidence="5">
    <location>
        <position position="251"/>
    </location>
    <ligand>
        <name>Fe cation</name>
        <dbReference type="ChEBI" id="CHEBI:24875"/>
        <note>catalytic</note>
    </ligand>
</feature>
<dbReference type="InterPro" id="IPR037151">
    <property type="entry name" value="AlkB-like_sf"/>
</dbReference>
<dbReference type="Proteomes" id="UP001233999">
    <property type="component" value="Unassembled WGS sequence"/>
</dbReference>
<evidence type="ECO:0000313" key="7">
    <source>
        <dbReference type="EMBL" id="KAJ9589644.1"/>
    </source>
</evidence>
<comment type="caution">
    <text evidence="7">The sequence shown here is derived from an EMBL/GenBank/DDBJ whole genome shotgun (WGS) entry which is preliminary data.</text>
</comment>
<feature type="domain" description="Fe2OG dioxygenase" evidence="6">
    <location>
        <begin position="177"/>
        <end position="292"/>
    </location>
</feature>
<reference evidence="7" key="1">
    <citation type="journal article" date="2023" name="IScience">
        <title>Live-bearing cockroach genome reveals convergent evolutionary mechanisms linked to viviparity in insects and beyond.</title>
        <authorList>
            <person name="Fouks B."/>
            <person name="Harrison M.C."/>
            <person name="Mikhailova A.A."/>
            <person name="Marchal E."/>
            <person name="English S."/>
            <person name="Carruthers M."/>
            <person name="Jennings E.C."/>
            <person name="Chiamaka E.L."/>
            <person name="Frigard R.A."/>
            <person name="Pippel M."/>
            <person name="Attardo G.M."/>
            <person name="Benoit J.B."/>
            <person name="Bornberg-Bauer E."/>
            <person name="Tobe S.S."/>
        </authorList>
    </citation>
    <scope>NUCLEOTIDE SEQUENCE</scope>
    <source>
        <strain evidence="7">Stay&amp;Tobe</strain>
    </source>
</reference>
<dbReference type="GO" id="GO:0035513">
    <property type="term" value="P:oxidative RNA demethylation"/>
    <property type="evidence" value="ECO:0007669"/>
    <property type="project" value="TreeGrafter"/>
</dbReference>
<comment type="cofactor">
    <cofactor evidence="5">
        <name>Fe(2+)</name>
        <dbReference type="ChEBI" id="CHEBI:29033"/>
    </cofactor>
    <text evidence="5">Binds 1 Fe(2+) ion per subunit.</text>
</comment>
<dbReference type="PANTHER" id="PTHR16557">
    <property type="entry name" value="ALKYLATED DNA REPAIR PROTEIN ALKB-RELATED"/>
    <property type="match status" value="1"/>
</dbReference>
<keyword evidence="8" id="KW-1185">Reference proteome</keyword>
<dbReference type="GO" id="GO:0005737">
    <property type="term" value="C:cytoplasm"/>
    <property type="evidence" value="ECO:0007669"/>
    <property type="project" value="TreeGrafter"/>
</dbReference>
<name>A0AAD7ZZG4_DIPPU</name>
<gene>
    <name evidence="7" type="ORF">L9F63_017133</name>
</gene>
<evidence type="ECO:0000256" key="2">
    <source>
        <dbReference type="ARBA" id="ARBA00022964"/>
    </source>
</evidence>
<evidence type="ECO:0000313" key="8">
    <source>
        <dbReference type="Proteomes" id="UP001233999"/>
    </source>
</evidence>
<dbReference type="AlphaFoldDB" id="A0AAD7ZZG4"/>
<protein>
    <recommendedName>
        <fullName evidence="6">Fe2OG dioxygenase domain-containing protein</fullName>
    </recommendedName>
</protein>